<feature type="compositionally biased region" description="Basic and acidic residues" evidence="1">
    <location>
        <begin position="268"/>
        <end position="298"/>
    </location>
</feature>
<feature type="region of interest" description="Disordered" evidence="1">
    <location>
        <begin position="194"/>
        <end position="237"/>
    </location>
</feature>
<dbReference type="InParanoid" id="A0A7E6DCH6"/>
<dbReference type="RefSeq" id="XP_035875964.1">
    <property type="nucleotide sequence ID" value="XM_036020071.1"/>
</dbReference>
<feature type="region of interest" description="Disordered" evidence="1">
    <location>
        <begin position="1"/>
        <end position="173"/>
    </location>
</feature>
<accession>A0A7E6DCH6</accession>
<reference evidence="3" key="1">
    <citation type="submission" date="2025-08" db="UniProtKB">
        <authorList>
            <consortium name="RefSeq"/>
        </authorList>
    </citation>
    <scope>IDENTIFICATION</scope>
    <source>
        <tissue evidence="3">Muscle</tissue>
    </source>
</reference>
<name>A0A7E6DCH6_9CHIR</name>
<sequence>MGHGARTHSPSAWPAPPRTHTHSHTHSLTRARRPPARRSLPLRAERGLSRHRRPRGRRQRRWRRRSRLQAPLEPPPQLQRRVPLAEPGPGSESELESGRSRSVSPGPGRPRSRRCPGGSPRWAWDRGECGEPSGTRGKAAGGDQGALVSGGQVQGRTQPAIQEGSAGEREAASEEDHTLCSFCCAGGAGLSLPSSFAGSSRRGAARSDKADAAAAAAAGGGSNSSWPARPSTRENVKVCLSSSIPSLNTPSDKGGSKWPRCIDRVQRQAVEGRQREQAERETDGKRTRRVTERAEEGRAPGNRRSAGHRVLGPSPLRTLNCVVGHRKRGSAKSCPTRETTEQKQPCFIKPIWRDEHACNHWEKGDSVFTSQVVVDVLNICIGISSSSFARGVPEPHCCGKHHDLESQK</sequence>
<protein>
    <submittedName>
        <fullName evidence="3">Serine/arginine repetitive matrix protein 2-like</fullName>
    </submittedName>
</protein>
<feature type="compositionally biased region" description="Low complexity" evidence="1">
    <location>
        <begin position="78"/>
        <end position="92"/>
    </location>
</feature>
<proteinExistence type="predicted"/>
<dbReference type="KEGG" id="pdic:118499366"/>
<evidence type="ECO:0000256" key="1">
    <source>
        <dbReference type="SAM" id="MobiDB-lite"/>
    </source>
</evidence>
<keyword evidence="2" id="KW-1185">Reference proteome</keyword>
<dbReference type="GeneID" id="118499366"/>
<feature type="region of interest" description="Disordered" evidence="1">
    <location>
        <begin position="268"/>
        <end position="311"/>
    </location>
</feature>
<evidence type="ECO:0000313" key="2">
    <source>
        <dbReference type="Proteomes" id="UP000504628"/>
    </source>
</evidence>
<gene>
    <name evidence="3" type="primary">LOC118499366</name>
</gene>
<organism evidence="2 3">
    <name type="scientific">Phyllostomus discolor</name>
    <name type="common">pale spear-nosed bat</name>
    <dbReference type="NCBI Taxonomy" id="89673"/>
    <lineage>
        <taxon>Eukaryota</taxon>
        <taxon>Metazoa</taxon>
        <taxon>Chordata</taxon>
        <taxon>Craniata</taxon>
        <taxon>Vertebrata</taxon>
        <taxon>Euteleostomi</taxon>
        <taxon>Mammalia</taxon>
        <taxon>Eutheria</taxon>
        <taxon>Laurasiatheria</taxon>
        <taxon>Chiroptera</taxon>
        <taxon>Yangochiroptera</taxon>
        <taxon>Phyllostomidae</taxon>
        <taxon>Phyllostominae</taxon>
        <taxon>Phyllostomus</taxon>
    </lineage>
</organism>
<dbReference type="AlphaFoldDB" id="A0A7E6DCH6"/>
<feature type="compositionally biased region" description="Basic residues" evidence="1">
    <location>
        <begin position="19"/>
        <end position="36"/>
    </location>
</feature>
<dbReference type="Proteomes" id="UP000504628">
    <property type="component" value="Chromosome 3"/>
</dbReference>
<evidence type="ECO:0000313" key="3">
    <source>
        <dbReference type="RefSeq" id="XP_035875964.1"/>
    </source>
</evidence>
<dbReference type="OrthoDB" id="9838420at2759"/>
<feature type="compositionally biased region" description="Basic residues" evidence="1">
    <location>
        <begin position="49"/>
        <end position="67"/>
    </location>
</feature>